<dbReference type="AlphaFoldDB" id="A0A2U9R551"/>
<feature type="transmembrane region" description="Helical" evidence="6">
    <location>
        <begin position="55"/>
        <end position="76"/>
    </location>
</feature>
<evidence type="ECO:0000256" key="5">
    <source>
        <dbReference type="ARBA" id="ARBA00023136"/>
    </source>
</evidence>
<keyword evidence="8" id="KW-1185">Reference proteome</keyword>
<dbReference type="KEGG" id="pkz:C5L36_0C04125"/>
<dbReference type="EMBL" id="CP028775">
    <property type="protein sequence ID" value="AWU76477.1"/>
    <property type="molecule type" value="Genomic_DNA"/>
</dbReference>
<proteinExistence type="inferred from homology"/>
<name>A0A2U9R551_PICKU</name>
<dbReference type="Pfam" id="PF10270">
    <property type="entry name" value="MMgT"/>
    <property type="match status" value="1"/>
</dbReference>
<dbReference type="RefSeq" id="XP_029321954.1">
    <property type="nucleotide sequence ID" value="XM_029466094.1"/>
</dbReference>
<reference evidence="7 8" key="1">
    <citation type="submission" date="2018-06" db="EMBL/GenBank/DDBJ databases">
        <title>Population genomics shows no distinction between pathogenic Candida krusei and environmental Pichia kudriavzevii: One species, four names.</title>
        <authorList>
            <person name="Douglass A.P."/>
            <person name="Offei B."/>
            <person name="Braun-Galleani S."/>
            <person name="Coughlan A.Y."/>
            <person name="Martos A."/>
            <person name="Ortiz-Merino R.A."/>
            <person name="Byrne K.P."/>
            <person name="Wolfe K.H."/>
        </authorList>
    </citation>
    <scope>NUCLEOTIDE SEQUENCE [LARGE SCALE GENOMIC DNA]</scope>
    <source>
        <strain evidence="7 8">CBS573</strain>
    </source>
</reference>
<evidence type="ECO:0000256" key="6">
    <source>
        <dbReference type="SAM" id="Phobius"/>
    </source>
</evidence>
<organism evidence="7 8">
    <name type="scientific">Pichia kudriavzevii</name>
    <name type="common">Yeast</name>
    <name type="synonym">Issatchenkia orientalis</name>
    <dbReference type="NCBI Taxonomy" id="4909"/>
    <lineage>
        <taxon>Eukaryota</taxon>
        <taxon>Fungi</taxon>
        <taxon>Dikarya</taxon>
        <taxon>Ascomycota</taxon>
        <taxon>Saccharomycotina</taxon>
        <taxon>Pichiomycetes</taxon>
        <taxon>Pichiales</taxon>
        <taxon>Pichiaceae</taxon>
        <taxon>Pichia</taxon>
    </lineage>
</organism>
<gene>
    <name evidence="7" type="ORF">C5L36_0C04125</name>
</gene>
<keyword evidence="3 6" id="KW-0812">Transmembrane</keyword>
<protein>
    <submittedName>
        <fullName evidence="7">Uncharacterized protein</fullName>
    </submittedName>
</protein>
<evidence type="ECO:0000256" key="1">
    <source>
        <dbReference type="ARBA" id="ARBA00004127"/>
    </source>
</evidence>
<dbReference type="OrthoDB" id="44756at2759"/>
<comment type="similarity">
    <text evidence="2">Belongs to the membrane magnesium transporter (TC 1.A.67) family.</text>
</comment>
<sequence length="155" mass="17474">MLTTMGSLYGLCYEKILTVVGILTLSHTAWNVYLFNHEMKWIVNSHSVMTYPKMVYLELVLSMMLILYGILASLFVPSSPSIVLKEGVWTVSLMEENARHPLRSISISRANSYTERMGKSTFALLETRPSFASLPERALSFQRAVGHMHATEVGK</sequence>
<keyword evidence="5 6" id="KW-0472">Membrane</keyword>
<dbReference type="InterPro" id="IPR018937">
    <property type="entry name" value="MMgT"/>
</dbReference>
<feature type="transmembrane region" description="Helical" evidence="6">
    <location>
        <begin position="16"/>
        <end position="35"/>
    </location>
</feature>
<dbReference type="GeneID" id="40384272"/>
<dbReference type="Proteomes" id="UP000249293">
    <property type="component" value="Chromosome 3"/>
</dbReference>
<evidence type="ECO:0000256" key="3">
    <source>
        <dbReference type="ARBA" id="ARBA00022692"/>
    </source>
</evidence>
<accession>A0A2U9R551</accession>
<evidence type="ECO:0000256" key="2">
    <source>
        <dbReference type="ARBA" id="ARBA00006109"/>
    </source>
</evidence>
<evidence type="ECO:0000256" key="4">
    <source>
        <dbReference type="ARBA" id="ARBA00022989"/>
    </source>
</evidence>
<dbReference type="GO" id="GO:0012505">
    <property type="term" value="C:endomembrane system"/>
    <property type="evidence" value="ECO:0007669"/>
    <property type="project" value="UniProtKB-SubCell"/>
</dbReference>
<comment type="subcellular location">
    <subcellularLocation>
        <location evidence="1">Endomembrane system</location>
        <topology evidence="1">Multi-pass membrane protein</topology>
    </subcellularLocation>
</comment>
<dbReference type="VEuPathDB" id="FungiDB:C5L36_0C04125"/>
<evidence type="ECO:0000313" key="8">
    <source>
        <dbReference type="Proteomes" id="UP000249293"/>
    </source>
</evidence>
<keyword evidence="4 6" id="KW-1133">Transmembrane helix</keyword>
<evidence type="ECO:0000313" key="7">
    <source>
        <dbReference type="EMBL" id="AWU76477.1"/>
    </source>
</evidence>